<feature type="transmembrane region" description="Helical" evidence="5">
    <location>
        <begin position="603"/>
        <end position="625"/>
    </location>
</feature>
<proteinExistence type="predicted"/>
<keyword evidence="2 5" id="KW-0812">Transmembrane</keyword>
<dbReference type="SUPFAM" id="SSF81321">
    <property type="entry name" value="Family A G protein-coupled receptor-like"/>
    <property type="match status" value="1"/>
</dbReference>
<evidence type="ECO:0000256" key="3">
    <source>
        <dbReference type="ARBA" id="ARBA00022989"/>
    </source>
</evidence>
<dbReference type="PANTHER" id="PTHR46953:SF1">
    <property type="entry name" value="G-PROTEIN COUPLED RECEPTOR MTH-LIKE 1-RELATED"/>
    <property type="match status" value="1"/>
</dbReference>
<dbReference type="InterPro" id="IPR017981">
    <property type="entry name" value="GPCR_2-like_7TM"/>
</dbReference>
<keyword evidence="6" id="KW-0732">Signal</keyword>
<evidence type="ECO:0000256" key="1">
    <source>
        <dbReference type="ARBA" id="ARBA00004141"/>
    </source>
</evidence>
<comment type="subcellular location">
    <subcellularLocation>
        <location evidence="1">Membrane</location>
        <topology evidence="1">Multi-pass membrane protein</topology>
    </subcellularLocation>
</comment>
<keyword evidence="9" id="KW-1185">Reference proteome</keyword>
<dbReference type="InterPro" id="IPR000832">
    <property type="entry name" value="GPCR_2_secretin-like"/>
</dbReference>
<dbReference type="Proteomes" id="UP001642540">
    <property type="component" value="Unassembled WGS sequence"/>
</dbReference>
<feature type="transmembrane region" description="Helical" evidence="5">
    <location>
        <begin position="399"/>
        <end position="422"/>
    </location>
</feature>
<feature type="signal peptide" evidence="6">
    <location>
        <begin position="1"/>
        <end position="35"/>
    </location>
</feature>
<feature type="transmembrane region" description="Helical" evidence="5">
    <location>
        <begin position="482"/>
        <end position="503"/>
    </location>
</feature>
<evidence type="ECO:0000256" key="6">
    <source>
        <dbReference type="SAM" id="SignalP"/>
    </source>
</evidence>
<dbReference type="PROSITE" id="PS50261">
    <property type="entry name" value="G_PROTEIN_RECEP_F2_4"/>
    <property type="match status" value="1"/>
</dbReference>
<reference evidence="8 9" key="1">
    <citation type="submission" date="2024-08" db="EMBL/GenBank/DDBJ databases">
        <authorList>
            <person name="Cucini C."/>
            <person name="Frati F."/>
        </authorList>
    </citation>
    <scope>NUCLEOTIDE SEQUENCE [LARGE SCALE GENOMIC DNA]</scope>
</reference>
<name>A0ABP1Q7Z1_9HEXA</name>
<dbReference type="EMBL" id="CAXLJM020000026">
    <property type="protein sequence ID" value="CAL8093003.1"/>
    <property type="molecule type" value="Genomic_DNA"/>
</dbReference>
<dbReference type="PANTHER" id="PTHR46953">
    <property type="entry name" value="G-PROTEIN COUPLED RECEPTOR MTH-LIKE 1-RELATED"/>
    <property type="match status" value="1"/>
</dbReference>
<protein>
    <recommendedName>
        <fullName evidence="7">G-protein coupled receptors family 2 profile 2 domain-containing protein</fullName>
    </recommendedName>
</protein>
<dbReference type="Gene3D" id="1.20.1070.10">
    <property type="entry name" value="Rhodopsin 7-helix transmembrane proteins"/>
    <property type="match status" value="1"/>
</dbReference>
<dbReference type="Pfam" id="PF00002">
    <property type="entry name" value="7tm_2"/>
    <property type="match status" value="1"/>
</dbReference>
<keyword evidence="4 5" id="KW-0472">Membrane</keyword>
<keyword evidence="3 5" id="KW-1133">Transmembrane helix</keyword>
<sequence>MEIIRILRNSASLLIRFPLTKVLLLVIVFDHLATAQEEPSQGHQEVSHTYIAVCSESVLQTILSREISQYQRKTNGIFWTPDENIWQAPPCWISTNDTQKFMMHVTKPICADSSVVKVYLESGDECENGTTTHFYPNGYFRNGKDIYAPDEYCIERFSEDPEDLSVNITLCKPNCKKANKRPCIRKCCPLDRIFVGTHGKPFCSSLPSGSTQFMPTLYHDFYNEDKSPPPTGLKTVQPDNSSSLMPHFILNHPKYFKKKCTDAVVLALPSSDTAAKILSTRFPSSDFHSMPFRIRKNGELMHKKLENKCDTIKNQEHICIDGIRGVSTINSGLDDPFRNTQDEYIIFHCNEDKKDGKLDTYKSFIFGVLLLVTSVFPLITSVVYLLLWKRQNVHGWTICCTSASLFFMYIFQGIAHLLGVLLEEAVLNTFICQLIGIFTHFFMMATFTWLTVMSCDLWLTFRSVVPMNQRLQGVPRFIKYSLFGWGVPIVIVTIGVLMDYVIAANDCNQHVVPGYGQQNCGILEANLGEYLYYPGAVLICINVSLFAATCLKLCMYRGGPGSRTKKNDPFGECFSRFTKLFLVMGVSWIFEIVSWQVDGLGFTWYWTIFDLFNILRAVAVFAVYVCKKDIFKQLEDTYPSIKQISRPFSNLFFRKCADQISMESTKFSDMPHSHSPVIPLKARNAADVNGSVKSQKSVNALEVPTLR</sequence>
<feature type="transmembrane region" description="Helical" evidence="5">
    <location>
        <begin position="434"/>
        <end position="461"/>
    </location>
</feature>
<feature type="domain" description="G-protein coupled receptors family 2 profile 2" evidence="7">
    <location>
        <begin position="363"/>
        <end position="628"/>
    </location>
</feature>
<feature type="transmembrane region" description="Helical" evidence="5">
    <location>
        <begin position="531"/>
        <end position="556"/>
    </location>
</feature>
<evidence type="ECO:0000313" key="8">
    <source>
        <dbReference type="EMBL" id="CAL8093003.1"/>
    </source>
</evidence>
<gene>
    <name evidence="8" type="ORF">ODALV1_LOCUS8376</name>
</gene>
<evidence type="ECO:0000313" key="9">
    <source>
        <dbReference type="Proteomes" id="UP001642540"/>
    </source>
</evidence>
<evidence type="ECO:0000256" key="2">
    <source>
        <dbReference type="ARBA" id="ARBA00022692"/>
    </source>
</evidence>
<organism evidence="8 9">
    <name type="scientific">Orchesella dallaii</name>
    <dbReference type="NCBI Taxonomy" id="48710"/>
    <lineage>
        <taxon>Eukaryota</taxon>
        <taxon>Metazoa</taxon>
        <taxon>Ecdysozoa</taxon>
        <taxon>Arthropoda</taxon>
        <taxon>Hexapoda</taxon>
        <taxon>Collembola</taxon>
        <taxon>Entomobryomorpha</taxon>
        <taxon>Entomobryoidea</taxon>
        <taxon>Orchesellidae</taxon>
        <taxon>Orchesellinae</taxon>
        <taxon>Orchesella</taxon>
    </lineage>
</organism>
<feature type="chain" id="PRO_5047399683" description="G-protein coupled receptors family 2 profile 2 domain-containing protein" evidence="6">
    <location>
        <begin position="36"/>
        <end position="707"/>
    </location>
</feature>
<evidence type="ECO:0000256" key="4">
    <source>
        <dbReference type="ARBA" id="ARBA00023136"/>
    </source>
</evidence>
<feature type="transmembrane region" description="Helical" evidence="5">
    <location>
        <begin position="577"/>
        <end position="597"/>
    </location>
</feature>
<accession>A0ABP1Q7Z1</accession>
<evidence type="ECO:0000256" key="5">
    <source>
        <dbReference type="SAM" id="Phobius"/>
    </source>
</evidence>
<dbReference type="InterPro" id="IPR052808">
    <property type="entry name" value="GPCR_Mth-like"/>
</dbReference>
<dbReference type="CDD" id="cd15039">
    <property type="entry name" value="7tmB3_Methuselah-like"/>
    <property type="match status" value="1"/>
</dbReference>
<feature type="transmembrane region" description="Helical" evidence="5">
    <location>
        <begin position="364"/>
        <end position="387"/>
    </location>
</feature>
<evidence type="ECO:0000259" key="7">
    <source>
        <dbReference type="PROSITE" id="PS50261"/>
    </source>
</evidence>
<comment type="caution">
    <text evidence="8">The sequence shown here is derived from an EMBL/GenBank/DDBJ whole genome shotgun (WGS) entry which is preliminary data.</text>
</comment>